<dbReference type="GO" id="GO:0043138">
    <property type="term" value="F:3'-5' DNA helicase activity"/>
    <property type="evidence" value="ECO:0007669"/>
    <property type="project" value="TreeGrafter"/>
</dbReference>
<sequence>FIYDAHPGGIGIAEKGFDLIDELWQATLKAITECPCQKGCPSCIQSPKCGNNNKPLDKRAAQVLLEGLLF</sequence>
<name>X1GLR9_9ZZZZ</name>
<organism evidence="2">
    <name type="scientific">marine sediment metagenome</name>
    <dbReference type="NCBI Taxonomy" id="412755"/>
    <lineage>
        <taxon>unclassified sequences</taxon>
        <taxon>metagenomes</taxon>
        <taxon>ecological metagenomes</taxon>
    </lineage>
</organism>
<dbReference type="InterPro" id="IPR018973">
    <property type="entry name" value="MZB"/>
</dbReference>
<evidence type="ECO:0000313" key="2">
    <source>
        <dbReference type="EMBL" id="GAH42549.1"/>
    </source>
</evidence>
<dbReference type="Pfam" id="PF09369">
    <property type="entry name" value="MZB"/>
    <property type="match status" value="1"/>
</dbReference>
<dbReference type="GO" id="GO:0036297">
    <property type="term" value="P:interstrand cross-link repair"/>
    <property type="evidence" value="ECO:0007669"/>
    <property type="project" value="TreeGrafter"/>
</dbReference>
<dbReference type="EMBL" id="BARU01009863">
    <property type="protein sequence ID" value="GAH42549.1"/>
    <property type="molecule type" value="Genomic_DNA"/>
</dbReference>
<accession>X1GLR9</accession>
<dbReference type="GO" id="GO:0005634">
    <property type="term" value="C:nucleus"/>
    <property type="evidence" value="ECO:0007669"/>
    <property type="project" value="TreeGrafter"/>
</dbReference>
<dbReference type="PANTHER" id="PTHR47957">
    <property type="entry name" value="ATP-DEPENDENT HELICASE HRQ1"/>
    <property type="match status" value="1"/>
</dbReference>
<reference evidence="2" key="1">
    <citation type="journal article" date="2014" name="Front. Microbiol.">
        <title>High frequency of phylogenetically diverse reductive dehalogenase-homologous genes in deep subseafloor sedimentary metagenomes.</title>
        <authorList>
            <person name="Kawai M."/>
            <person name="Futagami T."/>
            <person name="Toyoda A."/>
            <person name="Takaki Y."/>
            <person name="Nishi S."/>
            <person name="Hori S."/>
            <person name="Arai W."/>
            <person name="Tsubouchi T."/>
            <person name="Morono Y."/>
            <person name="Uchiyama I."/>
            <person name="Ito T."/>
            <person name="Fujiyama A."/>
            <person name="Inagaki F."/>
            <person name="Takami H."/>
        </authorList>
    </citation>
    <scope>NUCLEOTIDE SEQUENCE</scope>
    <source>
        <strain evidence="2">Expedition CK06-06</strain>
    </source>
</reference>
<evidence type="ECO:0000259" key="1">
    <source>
        <dbReference type="Pfam" id="PF09369"/>
    </source>
</evidence>
<protein>
    <recommendedName>
        <fullName evidence="1">MrfA-like Zn-binding domain-containing protein</fullName>
    </recommendedName>
</protein>
<gene>
    <name evidence="2" type="ORF">S03H2_18957</name>
</gene>
<feature type="non-terminal residue" evidence="2">
    <location>
        <position position="1"/>
    </location>
</feature>
<comment type="caution">
    <text evidence="2">The sequence shown here is derived from an EMBL/GenBank/DDBJ whole genome shotgun (WGS) entry which is preliminary data.</text>
</comment>
<dbReference type="AlphaFoldDB" id="X1GLR9"/>
<feature type="domain" description="MrfA-like Zn-binding" evidence="1">
    <location>
        <begin position="1"/>
        <end position="44"/>
    </location>
</feature>
<proteinExistence type="predicted"/>
<dbReference type="PANTHER" id="PTHR47957:SF3">
    <property type="entry name" value="ATP-DEPENDENT HELICASE HRQ1"/>
    <property type="match status" value="1"/>
</dbReference>
<dbReference type="GO" id="GO:0006289">
    <property type="term" value="P:nucleotide-excision repair"/>
    <property type="evidence" value="ECO:0007669"/>
    <property type="project" value="TreeGrafter"/>
</dbReference>